<dbReference type="OMA" id="VEHRWFS"/>
<keyword evidence="2" id="KW-1185">Reference proteome</keyword>
<name>A0A0M9G3C7_LEPPY</name>
<dbReference type="RefSeq" id="XP_015660019.1">
    <property type="nucleotide sequence ID" value="XM_015801399.1"/>
</dbReference>
<dbReference type="AlphaFoldDB" id="A0A0M9G3C7"/>
<reference evidence="1 2" key="1">
    <citation type="submission" date="2015-07" db="EMBL/GenBank/DDBJ databases">
        <title>High-quality genome of monoxenous trypanosomatid Leptomonas pyrrhocoris.</title>
        <authorList>
            <person name="Flegontov P."/>
            <person name="Butenko A."/>
            <person name="Firsov S."/>
            <person name="Vlcek C."/>
            <person name="Logacheva M.D."/>
            <person name="Field M."/>
            <person name="Filatov D."/>
            <person name="Flegontova O."/>
            <person name="Gerasimov E."/>
            <person name="Jackson A.P."/>
            <person name="Kelly S."/>
            <person name="Opperdoes F."/>
            <person name="O'Reilly A."/>
            <person name="Votypka J."/>
            <person name="Yurchenko V."/>
            <person name="Lukes J."/>
        </authorList>
    </citation>
    <scope>NUCLEOTIDE SEQUENCE [LARGE SCALE GENOMIC DNA]</scope>
    <source>
        <strain evidence="1">H10</strain>
    </source>
</reference>
<organism evidence="1 2">
    <name type="scientific">Leptomonas pyrrhocoris</name>
    <name type="common">Firebug parasite</name>
    <dbReference type="NCBI Taxonomy" id="157538"/>
    <lineage>
        <taxon>Eukaryota</taxon>
        <taxon>Discoba</taxon>
        <taxon>Euglenozoa</taxon>
        <taxon>Kinetoplastea</taxon>
        <taxon>Metakinetoplastina</taxon>
        <taxon>Trypanosomatida</taxon>
        <taxon>Trypanosomatidae</taxon>
        <taxon>Leishmaniinae</taxon>
        <taxon>Leptomonas</taxon>
    </lineage>
</organism>
<dbReference type="EMBL" id="LGTL01000006">
    <property type="protein sequence ID" value="KPA81580.1"/>
    <property type="molecule type" value="Genomic_DNA"/>
</dbReference>
<dbReference type="RefSeq" id="XP_015660020.1">
    <property type="nucleotide sequence ID" value="XM_015801400.1"/>
</dbReference>
<comment type="caution">
    <text evidence="1">The sequence shown here is derived from an EMBL/GenBank/DDBJ whole genome shotgun (WGS) entry which is preliminary data.</text>
</comment>
<dbReference type="VEuPathDB" id="TriTrypDB:LpyrH10_06_2890"/>
<dbReference type="GeneID" id="26904210"/>
<evidence type="ECO:0000313" key="1">
    <source>
        <dbReference type="EMBL" id="KPA81580.1"/>
    </source>
</evidence>
<dbReference type="Proteomes" id="UP000037923">
    <property type="component" value="Unassembled WGS sequence"/>
</dbReference>
<dbReference type="OrthoDB" id="269997at2759"/>
<dbReference type="RefSeq" id="XP_015660021.1">
    <property type="nucleotide sequence ID" value="XM_015801401.1"/>
</dbReference>
<dbReference type="EMBL" id="LGTL01000006">
    <property type="protein sequence ID" value="KPA81581.1"/>
    <property type="molecule type" value="Genomic_DNA"/>
</dbReference>
<proteinExistence type="predicted"/>
<protein>
    <submittedName>
        <fullName evidence="1">Putative mitochondrial 32 kDa ER-associated protein (ERAP32)</fullName>
    </submittedName>
</protein>
<gene>
    <name evidence="1" type="ORF">ABB37_03919</name>
</gene>
<accession>A0A0M9G3C7</accession>
<sequence length="267" mass="30679">MVQIPKSITRLCGAALGAHLAMTSSVFLCSSLGHDDVFEQHWNYSRPTLRKRVSYVAFWTPGFFSPVLSGEERECLDVWMHTLALHTPLFATIQISPKITVQDSMAVLQGISELRDGVYLLEKLPIAVEPYLQEVRREYQDDVVFLHGKTRTDIAFKVPFTHYKVPLFVFPASFTLQLERTHSRGPHLNITVVEHRWFNGLLLSHSTNSVSSPWGDVGDLCRRYNGFLWSGMATKKISLGERRRAFIEKTTRMEEELKRQQEEQIKI</sequence>
<dbReference type="EMBL" id="LGTL01000006">
    <property type="protein sequence ID" value="KPA81582.1"/>
    <property type="molecule type" value="Genomic_DNA"/>
</dbReference>
<evidence type="ECO:0000313" key="2">
    <source>
        <dbReference type="Proteomes" id="UP000037923"/>
    </source>
</evidence>